<dbReference type="Proteomes" id="UP000239430">
    <property type="component" value="Unassembled WGS sequence"/>
</dbReference>
<reference evidence="1 2" key="1">
    <citation type="submission" date="2018-03" db="EMBL/GenBank/DDBJ databases">
        <title>Genome sequence of Moorella stamsii DSM 26217.</title>
        <authorList>
            <person name="Poehlein A."/>
            <person name="Daniel R."/>
        </authorList>
    </citation>
    <scope>NUCLEOTIDE SEQUENCE [LARGE SCALE GENOMIC DNA]</scope>
    <source>
        <strain evidence="2">DSM 26217</strain>
    </source>
</reference>
<gene>
    <name evidence="1" type="ORF">MOST_30090</name>
</gene>
<sequence>MLIKPDLAQGHLPMALQESPQGGLEELFSIPMEKAPLPGDIVYIPDKKNPKELRAHVVIRRYFSPFGYDMWNVQILARPLTEEEKRMHDCEFFGIEKWPETEEEVRAFEAKFVAKSASKG</sequence>
<dbReference type="RefSeq" id="WP_054937025.1">
    <property type="nucleotide sequence ID" value="NZ_PVXL01000072.1"/>
</dbReference>
<organism evidence="1 2">
    <name type="scientific">Neomoorella stamsii</name>
    <dbReference type="NCBI Taxonomy" id="1266720"/>
    <lineage>
        <taxon>Bacteria</taxon>
        <taxon>Bacillati</taxon>
        <taxon>Bacillota</taxon>
        <taxon>Clostridia</taxon>
        <taxon>Neomoorellales</taxon>
        <taxon>Neomoorellaceae</taxon>
        <taxon>Neomoorella</taxon>
    </lineage>
</organism>
<dbReference type="EMBL" id="PVXL01000072">
    <property type="protein sequence ID" value="PRR69587.1"/>
    <property type="molecule type" value="Genomic_DNA"/>
</dbReference>
<proteinExistence type="predicted"/>
<comment type="caution">
    <text evidence="1">The sequence shown here is derived from an EMBL/GenBank/DDBJ whole genome shotgun (WGS) entry which is preliminary data.</text>
</comment>
<evidence type="ECO:0000313" key="1">
    <source>
        <dbReference type="EMBL" id="PRR69587.1"/>
    </source>
</evidence>
<evidence type="ECO:0000313" key="2">
    <source>
        <dbReference type="Proteomes" id="UP000239430"/>
    </source>
</evidence>
<protein>
    <submittedName>
        <fullName evidence="1">Uncharacterized protein</fullName>
    </submittedName>
</protein>
<keyword evidence="2" id="KW-1185">Reference proteome</keyword>
<dbReference type="AlphaFoldDB" id="A0A9X7P4W0"/>
<accession>A0A9X7P4W0</accession>
<name>A0A9X7P4W0_9FIRM</name>